<reference evidence="3 4" key="1">
    <citation type="submission" date="2023-08" db="EMBL/GenBank/DDBJ databases">
        <authorList>
            <person name="Folkvardsen B D."/>
            <person name="Norman A."/>
        </authorList>
    </citation>
    <scope>NUCLEOTIDE SEQUENCE [LARGE SCALE GENOMIC DNA]</scope>
    <source>
        <strain evidence="3 4">Mu0050</strain>
    </source>
</reference>
<feature type="domain" description="AMP-binding enzyme C-terminal" evidence="2">
    <location>
        <begin position="446"/>
        <end position="523"/>
    </location>
</feature>
<protein>
    <submittedName>
        <fullName evidence="3">Class I adenylate-forming enzyme family protein</fullName>
    </submittedName>
</protein>
<sequence length="551" mass="58800">MTATEPASTFPKLFAEVVARRGDHDALRVADETLTYRDLDERTSQMARALLAVGVGKATRIAVLAPDSALFLTTFYAALRIGALVTPISTLSTPTELAHILRTSDAQILIGARRFLSRDHGQILEAALPGIHDGTARALRLPAAPHLRSVWLDEADDLPWASSLAALHARAEGPEAPDRALLAAVENEVVPGDDAFVVYTSGSTAAPKAVVHGQWAVARQPPVLATYFDVQPHDRTLSLLPAFWMGGISAALQVLSTGSTLVYPTAPDVDTVLDTIERHNITNVVIWHMLAKLQARAAERGIDLVPIKITTGPTRDENGDPIPRHLQTRMLGMSESFAPHSAEPVTRRLPESKAGAAGRAVNGIERRVVDPATGVEVAPGEVGELQLRGGALMTGLYKVPRDSVFTPDGFFPTADLVRIDADGYAFFVGRISDMIKTNSANVSRLEVEAALNALPDVELAVVAGLPDPDLGEKVVAAVVPAAGQDPTEAELRAALRETLSSFKVPRRIVFITHDDIPRTPTGKVRLSELTDMVGTHLEAQSRPAHASSAAG</sequence>
<feature type="domain" description="AMP-dependent synthetase/ligase" evidence="1">
    <location>
        <begin position="14"/>
        <end position="397"/>
    </location>
</feature>
<organism evidence="3 4">
    <name type="scientific">[Mycobacterium] wendilense</name>
    <dbReference type="NCBI Taxonomy" id="3064284"/>
    <lineage>
        <taxon>Bacteria</taxon>
        <taxon>Bacillati</taxon>
        <taxon>Actinomycetota</taxon>
        <taxon>Actinomycetes</taxon>
        <taxon>Mycobacteriales</taxon>
        <taxon>Mycobacteriaceae</taxon>
        <taxon>Mycolicibacter</taxon>
    </lineage>
</organism>
<accession>A0ABN9P5I4</accession>
<evidence type="ECO:0000313" key="4">
    <source>
        <dbReference type="Proteomes" id="UP001190466"/>
    </source>
</evidence>
<keyword evidence="4" id="KW-1185">Reference proteome</keyword>
<dbReference type="Proteomes" id="UP001190466">
    <property type="component" value="Chromosome"/>
</dbReference>
<dbReference type="InterPro" id="IPR000873">
    <property type="entry name" value="AMP-dep_synth/lig_dom"/>
</dbReference>
<dbReference type="InterPro" id="IPR025110">
    <property type="entry name" value="AMP-bd_C"/>
</dbReference>
<dbReference type="Gene3D" id="3.40.50.12780">
    <property type="entry name" value="N-terminal domain of ligase-like"/>
    <property type="match status" value="1"/>
</dbReference>
<proteinExistence type="predicted"/>
<evidence type="ECO:0000259" key="2">
    <source>
        <dbReference type="Pfam" id="PF13193"/>
    </source>
</evidence>
<dbReference type="SUPFAM" id="SSF56801">
    <property type="entry name" value="Acetyl-CoA synthetase-like"/>
    <property type="match status" value="1"/>
</dbReference>
<gene>
    <name evidence="3" type="ORF">MU0050_002350</name>
</gene>
<dbReference type="RefSeq" id="WP_316516840.1">
    <property type="nucleotide sequence ID" value="NZ_OY726395.1"/>
</dbReference>
<evidence type="ECO:0000313" key="3">
    <source>
        <dbReference type="EMBL" id="CAJ1582929.1"/>
    </source>
</evidence>
<dbReference type="InterPro" id="IPR050237">
    <property type="entry name" value="ATP-dep_AMP-bd_enzyme"/>
</dbReference>
<dbReference type="Gene3D" id="3.30.300.30">
    <property type="match status" value="1"/>
</dbReference>
<dbReference type="InterPro" id="IPR045851">
    <property type="entry name" value="AMP-bd_C_sf"/>
</dbReference>
<dbReference type="Pfam" id="PF00501">
    <property type="entry name" value="AMP-binding"/>
    <property type="match status" value="1"/>
</dbReference>
<evidence type="ECO:0000259" key="1">
    <source>
        <dbReference type="Pfam" id="PF00501"/>
    </source>
</evidence>
<dbReference type="InterPro" id="IPR042099">
    <property type="entry name" value="ANL_N_sf"/>
</dbReference>
<dbReference type="EMBL" id="OY726395">
    <property type="protein sequence ID" value="CAJ1582929.1"/>
    <property type="molecule type" value="Genomic_DNA"/>
</dbReference>
<dbReference type="PANTHER" id="PTHR43767:SF1">
    <property type="entry name" value="NONRIBOSOMAL PEPTIDE SYNTHASE PES1 (EUROFUNG)-RELATED"/>
    <property type="match status" value="1"/>
</dbReference>
<dbReference type="Pfam" id="PF13193">
    <property type="entry name" value="AMP-binding_C"/>
    <property type="match status" value="1"/>
</dbReference>
<dbReference type="CDD" id="cd04433">
    <property type="entry name" value="AFD_class_I"/>
    <property type="match status" value="1"/>
</dbReference>
<name>A0ABN9P5I4_9MYCO</name>
<dbReference type="PANTHER" id="PTHR43767">
    <property type="entry name" value="LONG-CHAIN-FATTY-ACID--COA LIGASE"/>
    <property type="match status" value="1"/>
</dbReference>